<evidence type="ECO:0000259" key="1">
    <source>
        <dbReference type="Pfam" id="PF00557"/>
    </source>
</evidence>
<proteinExistence type="predicted"/>
<dbReference type="InterPro" id="IPR050659">
    <property type="entry name" value="Peptidase_M24B"/>
</dbReference>
<dbReference type="GO" id="GO:0004177">
    <property type="term" value="F:aminopeptidase activity"/>
    <property type="evidence" value="ECO:0007669"/>
    <property type="project" value="UniProtKB-KW"/>
</dbReference>
<feature type="domain" description="Creatinase N-terminal" evidence="2">
    <location>
        <begin position="25"/>
        <end position="151"/>
    </location>
</feature>
<comment type="caution">
    <text evidence="3">The sequence shown here is derived from an EMBL/GenBank/DDBJ whole genome shotgun (WGS) entry which is preliminary data.</text>
</comment>
<evidence type="ECO:0000313" key="3">
    <source>
        <dbReference type="EMBL" id="GAA2671645.1"/>
    </source>
</evidence>
<organism evidence="3 4">
    <name type="scientific">Streptomyces violaceolatus</name>
    <dbReference type="NCBI Taxonomy" id="67378"/>
    <lineage>
        <taxon>Bacteria</taxon>
        <taxon>Bacillati</taxon>
        <taxon>Actinomycetota</taxon>
        <taxon>Actinomycetes</taxon>
        <taxon>Kitasatosporales</taxon>
        <taxon>Streptomycetaceae</taxon>
        <taxon>Streptomyces</taxon>
        <taxon>Streptomyces violaceoruber group</taxon>
    </lineage>
</organism>
<dbReference type="PANTHER" id="PTHR46112">
    <property type="entry name" value="AMINOPEPTIDASE"/>
    <property type="match status" value="1"/>
</dbReference>
<dbReference type="InterPro" id="IPR036005">
    <property type="entry name" value="Creatinase/aminopeptidase-like"/>
</dbReference>
<keyword evidence="3" id="KW-0645">Protease</keyword>
<dbReference type="CDD" id="cd01092">
    <property type="entry name" value="APP-like"/>
    <property type="match status" value="1"/>
</dbReference>
<evidence type="ECO:0000313" key="4">
    <source>
        <dbReference type="Proteomes" id="UP001499989"/>
    </source>
</evidence>
<dbReference type="InterPro" id="IPR000994">
    <property type="entry name" value="Pept_M24"/>
</dbReference>
<dbReference type="SUPFAM" id="SSF53092">
    <property type="entry name" value="Creatinase/prolidase N-terminal domain"/>
    <property type="match status" value="1"/>
</dbReference>
<name>A0ABN3S9J2_9ACTN</name>
<sequence length="383" mass="40706">MGRDTSEAVGDAAPGAFTDEVYAARMDRTAYQAAALGLAGVLVTPGPDLVWLCGYRPTAPIERLTLLVLTATSQPRLLVPALDRPTAEASPGAGAVRVSDWWEGQDAYAAAAGLLRPHGRYAVSDATWALHLLCLQASLPLATYQPLSVVLPMRRAVKDEQEMARLTAAAAAADTAYEEVLGLRFGGRSERELAADLAGLLRAHGHSRVDFTVVGAGPHAADPHHRPGDRVIGDGDMVVLDFGGLKDGYGFDIARTVHVGAPTDEERRVHETVRAAQRAAFGAVRPGVSCQEVDRAARAVIEEAGHAGHGARRTGHGVGVTTHEPPYLVEGEEQPLEPGMCFSLEPGIHLPDRFGVRIEDVVTCTEDGGRRLNTTSHELAIVR</sequence>
<evidence type="ECO:0000259" key="2">
    <source>
        <dbReference type="Pfam" id="PF01321"/>
    </source>
</evidence>
<reference evidence="3 4" key="1">
    <citation type="journal article" date="2019" name="Int. J. Syst. Evol. Microbiol.">
        <title>The Global Catalogue of Microorganisms (GCM) 10K type strain sequencing project: providing services to taxonomists for standard genome sequencing and annotation.</title>
        <authorList>
            <consortium name="The Broad Institute Genomics Platform"/>
            <consortium name="The Broad Institute Genome Sequencing Center for Infectious Disease"/>
            <person name="Wu L."/>
            <person name="Ma J."/>
        </authorList>
    </citation>
    <scope>NUCLEOTIDE SEQUENCE [LARGE SCALE GENOMIC DNA]</scope>
    <source>
        <strain evidence="3 4">JCM 4531</strain>
    </source>
</reference>
<dbReference type="EMBL" id="BAAASK010000002">
    <property type="protein sequence ID" value="GAA2671645.1"/>
    <property type="molecule type" value="Genomic_DNA"/>
</dbReference>
<dbReference type="Pfam" id="PF01321">
    <property type="entry name" value="Creatinase_N"/>
    <property type="match status" value="1"/>
</dbReference>
<dbReference type="Gene3D" id="3.90.230.10">
    <property type="entry name" value="Creatinase/methionine aminopeptidase superfamily"/>
    <property type="match status" value="1"/>
</dbReference>
<feature type="domain" description="Peptidase M24" evidence="1">
    <location>
        <begin position="165"/>
        <end position="366"/>
    </location>
</feature>
<dbReference type="Proteomes" id="UP001499989">
    <property type="component" value="Unassembled WGS sequence"/>
</dbReference>
<keyword evidence="3" id="KW-0378">Hydrolase</keyword>
<gene>
    <name evidence="3" type="ORF">GCM10010310_11270</name>
</gene>
<dbReference type="Gene3D" id="3.40.350.10">
    <property type="entry name" value="Creatinase/prolidase N-terminal domain"/>
    <property type="match status" value="1"/>
</dbReference>
<dbReference type="Pfam" id="PF00557">
    <property type="entry name" value="Peptidase_M24"/>
    <property type="match status" value="1"/>
</dbReference>
<keyword evidence="4" id="KW-1185">Reference proteome</keyword>
<dbReference type="PANTHER" id="PTHR46112:SF3">
    <property type="entry name" value="AMINOPEPTIDASE YPDF"/>
    <property type="match status" value="1"/>
</dbReference>
<dbReference type="SUPFAM" id="SSF55920">
    <property type="entry name" value="Creatinase/aminopeptidase"/>
    <property type="match status" value="1"/>
</dbReference>
<keyword evidence="3" id="KW-0031">Aminopeptidase</keyword>
<accession>A0ABN3S9J2</accession>
<dbReference type="InterPro" id="IPR029149">
    <property type="entry name" value="Creatin/AminoP/Spt16_N"/>
</dbReference>
<protein>
    <submittedName>
        <fullName evidence="3">Aminopeptidase P family protein</fullName>
    </submittedName>
</protein>
<dbReference type="InterPro" id="IPR000587">
    <property type="entry name" value="Creatinase_N"/>
</dbReference>